<protein>
    <submittedName>
        <fullName evidence="3">Tripartite tricarboxylate transporter TctB family protein</fullName>
    </submittedName>
</protein>
<keyword evidence="1" id="KW-0812">Transmembrane</keyword>
<keyword evidence="1" id="KW-1133">Transmembrane helix</keyword>
<reference evidence="3 4" key="1">
    <citation type="submission" date="2019-12" db="EMBL/GenBank/DDBJ databases">
        <title>Comparative genomics gives insights into the taxonomy of the Azoarcus-Aromatoleum group and reveals separate origins of nif in the plant-associated Azoarcus and non-plant-associated Aromatoleum sub-groups.</title>
        <authorList>
            <person name="Lafos M."/>
            <person name="Maluk M."/>
            <person name="Batista M."/>
            <person name="Junghare M."/>
            <person name="Carmona M."/>
            <person name="Faoro H."/>
            <person name="Cruz L.M."/>
            <person name="Battistoni F."/>
            <person name="De Souza E."/>
            <person name="Pedrosa F."/>
            <person name="Chen W.-M."/>
            <person name="Poole P.S."/>
            <person name="Dixon R.A."/>
            <person name="James E.K."/>
        </authorList>
    </citation>
    <scope>NUCLEOTIDE SEQUENCE [LARGE SCALE GENOMIC DNA]</scope>
    <source>
        <strain evidence="3 4">T</strain>
    </source>
</reference>
<comment type="caution">
    <text evidence="3">The sequence shown here is derived from an EMBL/GenBank/DDBJ whole genome shotgun (WGS) entry which is preliminary data.</text>
</comment>
<dbReference type="Pfam" id="PF07331">
    <property type="entry name" value="TctB"/>
    <property type="match status" value="1"/>
</dbReference>
<feature type="transmembrane region" description="Helical" evidence="1">
    <location>
        <begin position="12"/>
        <end position="31"/>
    </location>
</feature>
<evidence type="ECO:0000259" key="2">
    <source>
        <dbReference type="Pfam" id="PF07331"/>
    </source>
</evidence>
<feature type="transmembrane region" description="Helical" evidence="1">
    <location>
        <begin position="132"/>
        <end position="151"/>
    </location>
</feature>
<dbReference type="EMBL" id="WTVS01000033">
    <property type="protein sequence ID" value="NMF98844.1"/>
    <property type="molecule type" value="Genomic_DNA"/>
</dbReference>
<dbReference type="RefSeq" id="WP_169141563.1">
    <property type="nucleotide sequence ID" value="NZ_WTVS01000033.1"/>
</dbReference>
<name>A0ABX1NHQ4_9RHOO</name>
<evidence type="ECO:0000256" key="1">
    <source>
        <dbReference type="SAM" id="Phobius"/>
    </source>
</evidence>
<evidence type="ECO:0000313" key="4">
    <source>
        <dbReference type="Proteomes" id="UP000634522"/>
    </source>
</evidence>
<dbReference type="Proteomes" id="UP000634522">
    <property type="component" value="Unassembled WGS sequence"/>
</dbReference>
<proteinExistence type="predicted"/>
<dbReference type="InterPro" id="IPR009936">
    <property type="entry name" value="DUF1468"/>
</dbReference>
<feature type="transmembrane region" description="Helical" evidence="1">
    <location>
        <begin position="86"/>
        <end position="103"/>
    </location>
</feature>
<keyword evidence="4" id="KW-1185">Reference proteome</keyword>
<feature type="domain" description="DUF1468" evidence="2">
    <location>
        <begin position="13"/>
        <end position="156"/>
    </location>
</feature>
<gene>
    <name evidence="3" type="ORF">GPA27_15795</name>
</gene>
<organism evidence="3 4">
    <name type="scientific">Aromatoleum toluolicum</name>
    <dbReference type="NCBI Taxonomy" id="90060"/>
    <lineage>
        <taxon>Bacteria</taxon>
        <taxon>Pseudomonadati</taxon>
        <taxon>Pseudomonadota</taxon>
        <taxon>Betaproteobacteria</taxon>
        <taxon>Rhodocyclales</taxon>
        <taxon>Rhodocyclaceae</taxon>
        <taxon>Aromatoleum</taxon>
    </lineage>
</organism>
<feature type="transmembrane region" description="Helical" evidence="1">
    <location>
        <begin position="43"/>
        <end position="65"/>
    </location>
</feature>
<accession>A0ABX1NHQ4</accession>
<evidence type="ECO:0000313" key="3">
    <source>
        <dbReference type="EMBL" id="NMF98844.1"/>
    </source>
</evidence>
<sequence length="161" mass="16319">MTDIRGLNKERAGAGLIVLFGSAIAYAGHGYGVGTLEHMGSGFVPLSIGVALVVVGLLLGLAALLSPNDADGSPHMQHMNLSGLPDLRGGVCIVAGVMAFVVLGEHAGLVPATFASVFIAALGDRKNSVRDAALLAGVMVALALIVFSWALKVQMPAFGSL</sequence>
<keyword evidence="1" id="KW-0472">Membrane</keyword>